<dbReference type="AlphaFoldDB" id="A0A3N1P4U5"/>
<gene>
    <name evidence="4" type="ORF">EDC38_2357</name>
</gene>
<evidence type="ECO:0000313" key="4">
    <source>
        <dbReference type="EMBL" id="ROQ21730.1"/>
    </source>
</evidence>
<dbReference type="InterPro" id="IPR021109">
    <property type="entry name" value="Peptidase_aspartic_dom_sf"/>
</dbReference>
<dbReference type="InterPro" id="IPR008503">
    <property type="entry name" value="Asp_endopeptidase"/>
</dbReference>
<dbReference type="PROSITE" id="PS51257">
    <property type="entry name" value="PROKAR_LIPOPROTEIN"/>
    <property type="match status" value="1"/>
</dbReference>
<comment type="caution">
    <text evidence="4">The sequence shown here is derived from an EMBL/GenBank/DDBJ whole genome shotgun (WGS) entry which is preliminary data.</text>
</comment>
<sequence length="263" mass="29688">MNNRPLKWVALLPLLTLLSACSTHHVLVKKADMEAANQCLLAQQQRDLTFEQQQQQIAEALELLRQSIELQQQDEQALRDLVESERDGRESRGAGSECAQGLALPVPGDAMDKKVVGAKERVLLTDLGIVLQSRVDTGATTSSMDAREIEIFERNGEEWVRFKIHDPDLDQLVELERPRSRKVRIIQASSEDVEKRPVVEMRITMGSLTQMAEFTLSDRSHMEFPLLIGRNVLRDVMLVDVARDNITEPKPPKPSDVDKSTDE</sequence>
<evidence type="ECO:0000313" key="5">
    <source>
        <dbReference type="Proteomes" id="UP000273643"/>
    </source>
</evidence>
<dbReference type="EMBL" id="RJUK01000001">
    <property type="protein sequence ID" value="ROQ21730.1"/>
    <property type="molecule type" value="Genomic_DNA"/>
</dbReference>
<dbReference type="Proteomes" id="UP000273643">
    <property type="component" value="Unassembled WGS sequence"/>
</dbReference>
<feature type="domain" description="Retropepsin-like aspartic endopeptidase" evidence="3">
    <location>
        <begin position="115"/>
        <end position="248"/>
    </location>
</feature>
<dbReference type="Gene3D" id="2.40.70.10">
    <property type="entry name" value="Acid Proteases"/>
    <property type="match status" value="1"/>
</dbReference>
<protein>
    <recommendedName>
        <fullName evidence="3">Retropepsin-like aspartic endopeptidase domain-containing protein</fullName>
    </recommendedName>
</protein>
<evidence type="ECO:0000259" key="3">
    <source>
        <dbReference type="Pfam" id="PF05618"/>
    </source>
</evidence>
<proteinExistence type="predicted"/>
<dbReference type="PANTHER" id="PTHR38037:SF2">
    <property type="entry name" value="ATP-DEPENDENT ZINC PROTEASE DOMAIN-CONTAINING PROTEIN-RELATED"/>
    <property type="match status" value="1"/>
</dbReference>
<dbReference type="PANTHER" id="PTHR38037">
    <property type="entry name" value="ZN_PROTEASE DOMAIN-CONTAINING PROTEIN"/>
    <property type="match status" value="1"/>
</dbReference>
<evidence type="ECO:0000256" key="2">
    <source>
        <dbReference type="SAM" id="SignalP"/>
    </source>
</evidence>
<evidence type="ECO:0000256" key="1">
    <source>
        <dbReference type="SAM" id="MobiDB-lite"/>
    </source>
</evidence>
<keyword evidence="2" id="KW-0732">Signal</keyword>
<dbReference type="SUPFAM" id="SSF50630">
    <property type="entry name" value="Acid proteases"/>
    <property type="match status" value="1"/>
</dbReference>
<keyword evidence="5" id="KW-1185">Reference proteome</keyword>
<feature type="signal peptide" evidence="2">
    <location>
        <begin position="1"/>
        <end position="25"/>
    </location>
</feature>
<dbReference type="Pfam" id="PF05618">
    <property type="entry name" value="Zn_protease"/>
    <property type="match status" value="1"/>
</dbReference>
<name>A0A3N1P4U5_9GAMM</name>
<organism evidence="4 5">
    <name type="scientific">Marinimicrobium koreense</name>
    <dbReference type="NCBI Taxonomy" id="306545"/>
    <lineage>
        <taxon>Bacteria</taxon>
        <taxon>Pseudomonadati</taxon>
        <taxon>Pseudomonadota</taxon>
        <taxon>Gammaproteobacteria</taxon>
        <taxon>Cellvibrionales</taxon>
        <taxon>Cellvibrionaceae</taxon>
        <taxon>Marinimicrobium</taxon>
    </lineage>
</organism>
<dbReference type="RefSeq" id="WP_170162908.1">
    <property type="nucleotide sequence ID" value="NZ_RJUK01000001.1"/>
</dbReference>
<feature type="chain" id="PRO_5018001195" description="Retropepsin-like aspartic endopeptidase domain-containing protein" evidence="2">
    <location>
        <begin position="26"/>
        <end position="263"/>
    </location>
</feature>
<reference evidence="4 5" key="1">
    <citation type="submission" date="2018-11" db="EMBL/GenBank/DDBJ databases">
        <title>Genomic Encyclopedia of Type Strains, Phase IV (KMG-IV): sequencing the most valuable type-strain genomes for metagenomic binning, comparative biology and taxonomic classification.</title>
        <authorList>
            <person name="Goeker M."/>
        </authorList>
    </citation>
    <scope>NUCLEOTIDE SEQUENCE [LARGE SCALE GENOMIC DNA]</scope>
    <source>
        <strain evidence="4 5">DSM 16974</strain>
    </source>
</reference>
<feature type="compositionally biased region" description="Basic and acidic residues" evidence="1">
    <location>
        <begin position="81"/>
        <end position="92"/>
    </location>
</feature>
<accession>A0A3N1P4U5</accession>
<feature type="region of interest" description="Disordered" evidence="1">
    <location>
        <begin position="81"/>
        <end position="103"/>
    </location>
</feature>